<dbReference type="InterPro" id="IPR011664">
    <property type="entry name" value="Abi_system_AbiD/AbiF-like"/>
</dbReference>
<gene>
    <name evidence="2" type="ORF">GCM10009627_13040</name>
</gene>
<evidence type="ECO:0000313" key="2">
    <source>
        <dbReference type="EMBL" id="GAA1492958.1"/>
    </source>
</evidence>
<feature type="region of interest" description="Disordered" evidence="1">
    <location>
        <begin position="317"/>
        <end position="337"/>
    </location>
</feature>
<keyword evidence="3" id="KW-1185">Reference proteome</keyword>
<dbReference type="Proteomes" id="UP001501742">
    <property type="component" value="Unassembled WGS sequence"/>
</dbReference>
<feature type="compositionally biased region" description="Polar residues" evidence="1">
    <location>
        <begin position="324"/>
        <end position="337"/>
    </location>
</feature>
<proteinExistence type="predicted"/>
<organism evidence="2 3">
    <name type="scientific">Curtobacterium herbarum</name>
    <dbReference type="NCBI Taxonomy" id="150122"/>
    <lineage>
        <taxon>Bacteria</taxon>
        <taxon>Bacillati</taxon>
        <taxon>Actinomycetota</taxon>
        <taxon>Actinomycetes</taxon>
        <taxon>Micrococcales</taxon>
        <taxon>Microbacteriaceae</taxon>
        <taxon>Curtobacterium</taxon>
    </lineage>
</organism>
<sequence>MEYAKPWLSVDEQIARLRARGLEVPDDAEAAAVLGEVGYYRLTGYLHPFRQATAAASEGDVESGERYRPGTRFTDGVALMEFDQDLRLLVLEGVERIEVAVRTRMGHTLGRWSAFAHEDPALFTTAFTTPDAHGMSRHRAWSARVGQRRADSDEAFVAHFAEKYDGRMPIWALTEILELGHVTRLYAGLRNDVATEIATSFGVPTKRLMQSWLASVNYVRNVAAHHARLFNRKLVAAPKRPPGATVPLLAHLSDEAPKVFGVYNALAVMAYLLHGLRGCDGWPERTAGLLRTFPASGGLTVAAIGVAPGWLDGPLWTRPRRNGEGSSWSGFTVDQRR</sequence>
<dbReference type="EMBL" id="BAAAJX010000005">
    <property type="protein sequence ID" value="GAA1492958.1"/>
    <property type="molecule type" value="Genomic_DNA"/>
</dbReference>
<accession>A0ABN1ZCH4</accession>
<evidence type="ECO:0000313" key="3">
    <source>
        <dbReference type="Proteomes" id="UP001501742"/>
    </source>
</evidence>
<name>A0ABN1ZCH4_9MICO</name>
<reference evidence="2 3" key="1">
    <citation type="journal article" date="2019" name="Int. J. Syst. Evol. Microbiol.">
        <title>The Global Catalogue of Microorganisms (GCM) 10K type strain sequencing project: providing services to taxonomists for standard genome sequencing and annotation.</title>
        <authorList>
            <consortium name="The Broad Institute Genomics Platform"/>
            <consortium name="The Broad Institute Genome Sequencing Center for Infectious Disease"/>
            <person name="Wu L."/>
            <person name="Ma J."/>
        </authorList>
    </citation>
    <scope>NUCLEOTIDE SEQUENCE [LARGE SCALE GENOMIC DNA]</scope>
    <source>
        <strain evidence="2 3">JCM 12140</strain>
    </source>
</reference>
<evidence type="ECO:0000256" key="1">
    <source>
        <dbReference type="SAM" id="MobiDB-lite"/>
    </source>
</evidence>
<protein>
    <submittedName>
        <fullName evidence="2">Abi family protein</fullName>
    </submittedName>
</protein>
<comment type="caution">
    <text evidence="2">The sequence shown here is derived from an EMBL/GenBank/DDBJ whole genome shotgun (WGS) entry which is preliminary data.</text>
</comment>
<dbReference type="Pfam" id="PF07751">
    <property type="entry name" value="Abi_2"/>
    <property type="match status" value="1"/>
</dbReference>